<proteinExistence type="predicted"/>
<feature type="domain" description="PAS" evidence="2">
    <location>
        <begin position="238"/>
        <end position="304"/>
    </location>
</feature>
<dbReference type="Pfam" id="PF08448">
    <property type="entry name" value="PAS_4"/>
    <property type="match status" value="1"/>
</dbReference>
<dbReference type="SUPFAM" id="SSF55785">
    <property type="entry name" value="PYP-like sensor domain (PAS domain)"/>
    <property type="match status" value="3"/>
</dbReference>
<dbReference type="Gene3D" id="3.30.450.20">
    <property type="entry name" value="PAS domain"/>
    <property type="match status" value="3"/>
</dbReference>
<keyword evidence="1" id="KW-1133">Transmembrane helix</keyword>
<keyword evidence="1" id="KW-0472">Membrane</keyword>
<dbReference type="Pfam" id="PF13188">
    <property type="entry name" value="PAS_8"/>
    <property type="match status" value="1"/>
</dbReference>
<dbReference type="InterPro" id="IPR013655">
    <property type="entry name" value="PAS_fold_3"/>
</dbReference>
<evidence type="ECO:0000313" key="3">
    <source>
        <dbReference type="EMBL" id="MFC7409241.1"/>
    </source>
</evidence>
<dbReference type="PANTHER" id="PTHR44757:SF2">
    <property type="entry name" value="BIOFILM ARCHITECTURE MAINTENANCE PROTEIN MBAA"/>
    <property type="match status" value="1"/>
</dbReference>
<comment type="caution">
    <text evidence="3">The sequence shown here is derived from an EMBL/GenBank/DDBJ whole genome shotgun (WGS) entry which is preliminary data.</text>
</comment>
<name>A0ABW2QIH2_9BURK</name>
<dbReference type="CDD" id="cd00130">
    <property type="entry name" value="PAS"/>
    <property type="match status" value="1"/>
</dbReference>
<keyword evidence="4" id="KW-1185">Reference proteome</keyword>
<dbReference type="InterPro" id="IPR000014">
    <property type="entry name" value="PAS"/>
</dbReference>
<dbReference type="SMART" id="SM00091">
    <property type="entry name" value="PAS"/>
    <property type="match status" value="2"/>
</dbReference>
<dbReference type="PANTHER" id="PTHR44757">
    <property type="entry name" value="DIGUANYLATE CYCLASE DGCP"/>
    <property type="match status" value="1"/>
</dbReference>
<feature type="domain" description="PAS" evidence="2">
    <location>
        <begin position="356"/>
        <end position="418"/>
    </location>
</feature>
<accession>A0ABW2QIH2</accession>
<dbReference type="Pfam" id="PF08447">
    <property type="entry name" value="PAS_3"/>
    <property type="match status" value="1"/>
</dbReference>
<dbReference type="InterPro" id="IPR052155">
    <property type="entry name" value="Biofilm_reg_signaling"/>
</dbReference>
<protein>
    <submittedName>
        <fullName evidence="3">PAS domain-containing protein</fullName>
    </submittedName>
</protein>
<keyword evidence="1" id="KW-0812">Transmembrane</keyword>
<reference evidence="4" key="1">
    <citation type="journal article" date="2019" name="Int. J. Syst. Evol. Microbiol.">
        <title>The Global Catalogue of Microorganisms (GCM) 10K type strain sequencing project: providing services to taxonomists for standard genome sequencing and annotation.</title>
        <authorList>
            <consortium name="The Broad Institute Genomics Platform"/>
            <consortium name="The Broad Institute Genome Sequencing Center for Infectious Disease"/>
            <person name="Wu L."/>
            <person name="Ma J."/>
        </authorList>
    </citation>
    <scope>NUCLEOTIDE SEQUENCE [LARGE SCALE GENOMIC DNA]</scope>
    <source>
        <strain evidence="4">CGMCC 1.12371</strain>
    </source>
</reference>
<dbReference type="EMBL" id="JBHTCA010000005">
    <property type="protein sequence ID" value="MFC7409241.1"/>
    <property type="molecule type" value="Genomic_DNA"/>
</dbReference>
<evidence type="ECO:0000256" key="1">
    <source>
        <dbReference type="SAM" id="Phobius"/>
    </source>
</evidence>
<organism evidence="3 4">
    <name type="scientific">Hydrogenophaga atypica</name>
    <dbReference type="NCBI Taxonomy" id="249409"/>
    <lineage>
        <taxon>Bacteria</taxon>
        <taxon>Pseudomonadati</taxon>
        <taxon>Pseudomonadota</taxon>
        <taxon>Betaproteobacteria</taxon>
        <taxon>Burkholderiales</taxon>
        <taxon>Comamonadaceae</taxon>
        <taxon>Hydrogenophaga</taxon>
    </lineage>
</organism>
<feature type="transmembrane region" description="Helical" evidence="1">
    <location>
        <begin position="63"/>
        <end position="82"/>
    </location>
</feature>
<dbReference type="InterPro" id="IPR035965">
    <property type="entry name" value="PAS-like_dom_sf"/>
</dbReference>
<dbReference type="RefSeq" id="WP_382222655.1">
    <property type="nucleotide sequence ID" value="NZ_JBHTCA010000005.1"/>
</dbReference>
<gene>
    <name evidence="3" type="ORF">ACFQPB_10245</name>
</gene>
<dbReference type="Proteomes" id="UP001596501">
    <property type="component" value="Unassembled WGS sequence"/>
</dbReference>
<evidence type="ECO:0000259" key="2">
    <source>
        <dbReference type="SMART" id="SM00091"/>
    </source>
</evidence>
<sequence>MHNKRWMLLGWLSVAVLAVGIGYVAHLNTSADDASLVQTTSPLVPPPAWVDPPPKSAPGWPQLVLPVLLLGAGAVGQAAWRARRHRRQVERMEADMLDGLEAQSQLLTLTNLLPVGISHVEEDAEGQLLARFVNPRMAELLGVRLDDLQFDAQAGWRHIHPDDLRQTNLALTQATGSVRRGAPQVNLETLCRVQRDGHTRWLRSRSQVRLAGGEAGRHGVVHIHTCAEDITELRRQQKFNQDVLDAYPAPVRVRDMAGRHLMTNPAFDRLHMLRPGESLGKTDAELLPLDVQRLCGAVDERLATSGQAQVFEQTLSDASGAHTHQVTQFLLRDEDQRPYATCAISTDVSDHQPAQGRLQQVLDVSPVPVLITDAGRVVYANRRCSDLLGVRLGTQAALLFEDPAEPARLEERVANEGHVTAHTLRLHGADATVHAFWMTAVPTDHNGRPAILIWLEVPPGEDAASGAACARSDQGGGELLYR</sequence>
<dbReference type="InterPro" id="IPR013656">
    <property type="entry name" value="PAS_4"/>
</dbReference>
<evidence type="ECO:0000313" key="4">
    <source>
        <dbReference type="Proteomes" id="UP001596501"/>
    </source>
</evidence>